<evidence type="ECO:0000256" key="4">
    <source>
        <dbReference type="ARBA" id="ARBA00007970"/>
    </source>
</evidence>
<comment type="catalytic activity">
    <reaction evidence="11 12">
        <text>L-histidinol phosphate + 2-oxoglutarate = 3-(imidazol-4-yl)-2-oxopropyl phosphate + L-glutamate</text>
        <dbReference type="Rhea" id="RHEA:23744"/>
        <dbReference type="ChEBI" id="CHEBI:16810"/>
        <dbReference type="ChEBI" id="CHEBI:29985"/>
        <dbReference type="ChEBI" id="CHEBI:57766"/>
        <dbReference type="ChEBI" id="CHEBI:57980"/>
        <dbReference type="EC" id="2.6.1.9"/>
    </reaction>
</comment>
<comment type="cofactor">
    <cofactor evidence="1 12">
        <name>pyridoxal 5'-phosphate</name>
        <dbReference type="ChEBI" id="CHEBI:597326"/>
    </cofactor>
</comment>
<dbReference type="CDD" id="cd00609">
    <property type="entry name" value="AAT_like"/>
    <property type="match status" value="1"/>
</dbReference>
<dbReference type="RefSeq" id="WP_255842841.1">
    <property type="nucleotide sequence ID" value="NZ_CP094358.1"/>
</dbReference>
<dbReference type="GO" id="GO:0000105">
    <property type="term" value="P:L-histidine biosynthetic process"/>
    <property type="evidence" value="ECO:0007669"/>
    <property type="project" value="UniProtKB-UniRule"/>
</dbReference>
<dbReference type="Gene3D" id="3.90.1150.10">
    <property type="entry name" value="Aspartate Aminotransferase, domain 1"/>
    <property type="match status" value="1"/>
</dbReference>
<evidence type="ECO:0000313" key="14">
    <source>
        <dbReference type="EMBL" id="UOB17408.1"/>
    </source>
</evidence>
<feature type="modified residue" description="N6-(pyridoxal phosphate)lysine" evidence="12">
    <location>
        <position position="211"/>
    </location>
</feature>
<keyword evidence="15" id="KW-1185">Reference proteome</keyword>
<evidence type="ECO:0000313" key="15">
    <source>
        <dbReference type="Proteomes" id="UP000831290"/>
    </source>
</evidence>
<dbReference type="InterPro" id="IPR015422">
    <property type="entry name" value="PyrdxlP-dep_Trfase_small"/>
</dbReference>
<gene>
    <name evidence="12 14" type="primary">hisC</name>
    <name evidence="14" type="ORF">MQE35_16930</name>
</gene>
<comment type="subunit">
    <text evidence="5 12">Homodimer.</text>
</comment>
<dbReference type="Pfam" id="PF00155">
    <property type="entry name" value="Aminotran_1_2"/>
    <property type="match status" value="1"/>
</dbReference>
<dbReference type="GO" id="GO:0004400">
    <property type="term" value="F:histidinol-phosphate transaminase activity"/>
    <property type="evidence" value="ECO:0007669"/>
    <property type="project" value="UniProtKB-UniRule"/>
</dbReference>
<evidence type="ECO:0000256" key="9">
    <source>
        <dbReference type="ARBA" id="ARBA00022898"/>
    </source>
</evidence>
<evidence type="ECO:0000256" key="11">
    <source>
        <dbReference type="ARBA" id="ARBA00047481"/>
    </source>
</evidence>
<dbReference type="PANTHER" id="PTHR42885:SF2">
    <property type="entry name" value="HISTIDINOL-PHOSPHATE AMINOTRANSFERASE"/>
    <property type="match status" value="1"/>
</dbReference>
<dbReference type="Proteomes" id="UP000831290">
    <property type="component" value="Chromosome"/>
</dbReference>
<dbReference type="Gene3D" id="3.40.640.10">
    <property type="entry name" value="Type I PLP-dependent aspartate aminotransferase-like (Major domain)"/>
    <property type="match status" value="1"/>
</dbReference>
<dbReference type="EC" id="2.6.1.9" evidence="12"/>
<evidence type="ECO:0000256" key="3">
    <source>
        <dbReference type="ARBA" id="ARBA00005189"/>
    </source>
</evidence>
<protein>
    <recommendedName>
        <fullName evidence="12">Histidinol-phosphate aminotransferase</fullName>
        <ecNumber evidence="12">2.6.1.9</ecNumber>
    </recommendedName>
    <alternativeName>
        <fullName evidence="12">Imidazole acetol-phosphate transaminase</fullName>
    </alternativeName>
</protein>
<dbReference type="NCBIfam" id="TIGR01141">
    <property type="entry name" value="hisC"/>
    <property type="match status" value="1"/>
</dbReference>
<evidence type="ECO:0000256" key="5">
    <source>
        <dbReference type="ARBA" id="ARBA00011738"/>
    </source>
</evidence>
<evidence type="ECO:0000256" key="8">
    <source>
        <dbReference type="ARBA" id="ARBA00022679"/>
    </source>
</evidence>
<evidence type="ECO:0000256" key="12">
    <source>
        <dbReference type="HAMAP-Rule" id="MF_01023"/>
    </source>
</evidence>
<keyword evidence="8 12" id="KW-0808">Transferase</keyword>
<dbReference type="SUPFAM" id="SSF53383">
    <property type="entry name" value="PLP-dependent transferases"/>
    <property type="match status" value="1"/>
</dbReference>
<organism evidence="14 15">
    <name type="scientific">Abyssalbus ytuae</name>
    <dbReference type="NCBI Taxonomy" id="2926907"/>
    <lineage>
        <taxon>Bacteria</taxon>
        <taxon>Pseudomonadati</taxon>
        <taxon>Bacteroidota</taxon>
        <taxon>Flavobacteriia</taxon>
        <taxon>Flavobacteriales</taxon>
        <taxon>Flavobacteriaceae</taxon>
        <taxon>Abyssalbus</taxon>
    </lineage>
</organism>
<dbReference type="PANTHER" id="PTHR42885">
    <property type="entry name" value="HISTIDINOL-PHOSPHATE AMINOTRANSFERASE-RELATED"/>
    <property type="match status" value="1"/>
</dbReference>
<evidence type="ECO:0000256" key="1">
    <source>
        <dbReference type="ARBA" id="ARBA00001933"/>
    </source>
</evidence>
<dbReference type="InterPro" id="IPR004839">
    <property type="entry name" value="Aminotransferase_I/II_large"/>
</dbReference>
<feature type="domain" description="Aminotransferase class I/classII large" evidence="13">
    <location>
        <begin position="47"/>
        <end position="344"/>
    </location>
</feature>
<dbReference type="KEGG" id="fbm:MQE35_16930"/>
<sequence>MKTNSFNIQNLVRDNVRKLKPYSSARDEFKDFDKDMIFLDANENPFNNGVNRYPDPRQLNLKAVLAKQKGVGIDNILLGNGSDEVLDLIYRTFCEPKIDNILTLPPTYGMYKVLAETNDIENREVLLNKDFQPDPEKILSSADDYSKLLFICSPNNPTGNAFYPELIEELIKSFNGIVVIDEAYIDFSSQKSWLSRLNEFPNLIVIQTLSKAYGMAGIRLGICYASSEIISILNKIKPPYNVNSLTQQKALERVLNTKEIDKEIETILKERDNLMENLEKISFVSEIYPTDANFVLIRVDDATKRYNQLIEKGIVIRNRTTQPLCENTLRFTVGTPKENAKLIKILKEI</sequence>
<dbReference type="InterPro" id="IPR015421">
    <property type="entry name" value="PyrdxlP-dep_Trfase_major"/>
</dbReference>
<dbReference type="InterPro" id="IPR015424">
    <property type="entry name" value="PyrdxlP-dep_Trfase"/>
</dbReference>
<dbReference type="InterPro" id="IPR005861">
    <property type="entry name" value="HisP_aminotrans"/>
</dbReference>
<reference evidence="14" key="1">
    <citation type="submission" date="2022-03" db="EMBL/GenBank/DDBJ databases">
        <title>Description of Abyssus ytuae gen. nov., sp. nov., a novel member of the family Flavobacteriaceae isolated from the sediment of Mariana Trench.</title>
        <authorList>
            <person name="Zhang J."/>
            <person name="Xu X."/>
        </authorList>
    </citation>
    <scope>NUCLEOTIDE SEQUENCE</scope>
    <source>
        <strain evidence="14">MT3330</strain>
    </source>
</reference>
<keyword evidence="6 12" id="KW-0032">Aminotransferase</keyword>
<comment type="similarity">
    <text evidence="4 12">Belongs to the class-II pyridoxal-phosphate-dependent aminotransferase family. Histidinol-phosphate aminotransferase subfamily.</text>
</comment>
<evidence type="ECO:0000259" key="13">
    <source>
        <dbReference type="Pfam" id="PF00155"/>
    </source>
</evidence>
<dbReference type="EMBL" id="CP094358">
    <property type="protein sequence ID" value="UOB17408.1"/>
    <property type="molecule type" value="Genomic_DNA"/>
</dbReference>
<accession>A0A9E7D1S2</accession>
<evidence type="ECO:0000256" key="7">
    <source>
        <dbReference type="ARBA" id="ARBA00022605"/>
    </source>
</evidence>
<dbReference type="InterPro" id="IPR001917">
    <property type="entry name" value="Aminotrans_II_pyridoxalP_BS"/>
</dbReference>
<evidence type="ECO:0000256" key="6">
    <source>
        <dbReference type="ARBA" id="ARBA00022576"/>
    </source>
</evidence>
<evidence type="ECO:0000256" key="2">
    <source>
        <dbReference type="ARBA" id="ARBA00005011"/>
    </source>
</evidence>
<dbReference type="GO" id="GO:0030170">
    <property type="term" value="F:pyridoxal phosphate binding"/>
    <property type="evidence" value="ECO:0007669"/>
    <property type="project" value="InterPro"/>
</dbReference>
<proteinExistence type="inferred from homology"/>
<dbReference type="AlphaFoldDB" id="A0A9E7D1S2"/>
<dbReference type="HAMAP" id="MF_01023">
    <property type="entry name" value="HisC_aminotrans_2"/>
    <property type="match status" value="1"/>
</dbReference>
<comment type="pathway">
    <text evidence="2 12">Amino-acid biosynthesis; L-histidine biosynthesis; L-histidine from 5-phospho-alpha-D-ribose 1-diphosphate: step 7/9.</text>
</comment>
<dbReference type="PROSITE" id="PS00599">
    <property type="entry name" value="AA_TRANSFER_CLASS_2"/>
    <property type="match status" value="1"/>
</dbReference>
<keyword evidence="10 12" id="KW-0368">Histidine biosynthesis</keyword>
<keyword evidence="9 12" id="KW-0663">Pyridoxal phosphate</keyword>
<name>A0A9E7D1S2_9FLAO</name>
<evidence type="ECO:0000256" key="10">
    <source>
        <dbReference type="ARBA" id="ARBA00023102"/>
    </source>
</evidence>
<keyword evidence="7 12" id="KW-0028">Amino-acid biosynthesis</keyword>
<comment type="pathway">
    <text evidence="3">Lipid metabolism.</text>
</comment>